<dbReference type="Gene3D" id="1.25.40.10">
    <property type="entry name" value="Tetratricopeptide repeat domain"/>
    <property type="match status" value="1"/>
</dbReference>
<dbReference type="SUPFAM" id="SSF48452">
    <property type="entry name" value="TPR-like"/>
    <property type="match status" value="1"/>
</dbReference>
<keyword evidence="2" id="KW-1185">Reference proteome</keyword>
<accession>A0AAV3U9Z4</accession>
<dbReference type="Proteomes" id="UP001409585">
    <property type="component" value="Unassembled WGS sequence"/>
</dbReference>
<dbReference type="InterPro" id="IPR010323">
    <property type="entry name" value="DUF924"/>
</dbReference>
<comment type="caution">
    <text evidence="1">The sequence shown here is derived from an EMBL/GenBank/DDBJ whole genome shotgun (WGS) entry which is preliminary data.</text>
</comment>
<dbReference type="AlphaFoldDB" id="A0AAV3U9Z4"/>
<name>A0AAV3U9Z4_9ALTE</name>
<evidence type="ECO:0000313" key="1">
    <source>
        <dbReference type="EMBL" id="GAA4960907.1"/>
    </source>
</evidence>
<dbReference type="EMBL" id="BAABLX010000079">
    <property type="protein sequence ID" value="GAA4960907.1"/>
    <property type="molecule type" value="Genomic_DNA"/>
</dbReference>
<protein>
    <submittedName>
        <fullName evidence="1">DUF924 family protein</fullName>
    </submittedName>
</protein>
<dbReference type="InterPro" id="IPR011990">
    <property type="entry name" value="TPR-like_helical_dom_sf"/>
</dbReference>
<proteinExistence type="predicted"/>
<dbReference type="Gene3D" id="1.20.58.320">
    <property type="entry name" value="TPR-like"/>
    <property type="match status" value="1"/>
</dbReference>
<evidence type="ECO:0000313" key="2">
    <source>
        <dbReference type="Proteomes" id="UP001409585"/>
    </source>
</evidence>
<gene>
    <name evidence="1" type="ORF">GCM10025791_47930</name>
</gene>
<sequence>MVSSMWQSVLDFWFKECEPKQWFDSDPVFDLLVGERFDSLLTQAKKGELFEWRIEAAGRLAEIIVLDQFSRNIYRDSADAFAADAQALVLAQEAVLAGCDEALPAEQRAFLYMPYMHSESKLMHEHAVVLFSAPGLEENLAFEEKHKAIIDRFGRYPHRNKLLGRQSTSEELDFLTEPDSSF</sequence>
<reference evidence="2" key="1">
    <citation type="journal article" date="2019" name="Int. J. Syst. Evol. Microbiol.">
        <title>The Global Catalogue of Microorganisms (GCM) 10K type strain sequencing project: providing services to taxonomists for standard genome sequencing and annotation.</title>
        <authorList>
            <consortium name="The Broad Institute Genomics Platform"/>
            <consortium name="The Broad Institute Genome Sequencing Center for Infectious Disease"/>
            <person name="Wu L."/>
            <person name="Ma J."/>
        </authorList>
    </citation>
    <scope>NUCLEOTIDE SEQUENCE [LARGE SCALE GENOMIC DNA]</scope>
    <source>
        <strain evidence="2">JCM 19134</strain>
    </source>
</reference>
<organism evidence="1 2">
    <name type="scientific">Halioxenophilus aromaticivorans</name>
    <dbReference type="NCBI Taxonomy" id="1306992"/>
    <lineage>
        <taxon>Bacteria</taxon>
        <taxon>Pseudomonadati</taxon>
        <taxon>Pseudomonadota</taxon>
        <taxon>Gammaproteobacteria</taxon>
        <taxon>Alteromonadales</taxon>
        <taxon>Alteromonadaceae</taxon>
        <taxon>Halioxenophilus</taxon>
    </lineage>
</organism>
<dbReference type="Pfam" id="PF06041">
    <property type="entry name" value="DUF924"/>
    <property type="match status" value="1"/>
</dbReference>